<evidence type="ECO:0000313" key="3">
    <source>
        <dbReference type="Proteomes" id="UP000829685"/>
    </source>
</evidence>
<dbReference type="Proteomes" id="UP000829685">
    <property type="component" value="Unassembled WGS sequence"/>
</dbReference>
<sequence length="158" mass="17017">MGFSHFSHFVAAVALLSSGIVNSTPLPISQRDTAERYVFANCVNSITSDTYAAIFWYYPDFLPDFPEPQATAYVNNQTSVDFAGETTVVTDPFTLKATIPKGAATAAEGKLVSTDATAGSFAGPMAVIKGSGAAFYTPETNVNCYEEYWQRDNQSIDP</sequence>
<gene>
    <name evidence="2" type="ORF">JX265_001721</name>
</gene>
<evidence type="ECO:0000256" key="1">
    <source>
        <dbReference type="SAM" id="SignalP"/>
    </source>
</evidence>
<protein>
    <recommendedName>
        <fullName evidence="4">Small secreted protein</fullName>
    </recommendedName>
</protein>
<keyword evidence="3" id="KW-1185">Reference proteome</keyword>
<dbReference type="EMBL" id="JAFIMR010000003">
    <property type="protein sequence ID" value="KAI1880100.1"/>
    <property type="molecule type" value="Genomic_DNA"/>
</dbReference>
<feature type="signal peptide" evidence="1">
    <location>
        <begin position="1"/>
        <end position="23"/>
    </location>
</feature>
<reference evidence="2" key="1">
    <citation type="submission" date="2021-03" db="EMBL/GenBank/DDBJ databases">
        <title>Revisited historic fungal species revealed as producer of novel bioactive compounds through whole genome sequencing and comparative genomics.</title>
        <authorList>
            <person name="Vignolle G.A."/>
            <person name="Hochenegger N."/>
            <person name="Mach R.L."/>
            <person name="Mach-Aigner A.R."/>
            <person name="Javad Rahimi M."/>
            <person name="Salim K.A."/>
            <person name="Chan C.M."/>
            <person name="Lim L.B.L."/>
            <person name="Cai F."/>
            <person name="Druzhinina I.S."/>
            <person name="U'Ren J.M."/>
            <person name="Derntl C."/>
        </authorList>
    </citation>
    <scope>NUCLEOTIDE SEQUENCE</scope>
    <source>
        <strain evidence="2">TUCIM 5799</strain>
    </source>
</reference>
<name>A0A9P9WVJ0_9PEZI</name>
<evidence type="ECO:0000313" key="2">
    <source>
        <dbReference type="EMBL" id="KAI1880100.1"/>
    </source>
</evidence>
<accession>A0A9P9WVJ0</accession>
<proteinExistence type="predicted"/>
<dbReference type="AlphaFoldDB" id="A0A9P9WVJ0"/>
<evidence type="ECO:0008006" key="4">
    <source>
        <dbReference type="Google" id="ProtNLM"/>
    </source>
</evidence>
<keyword evidence="1" id="KW-0732">Signal</keyword>
<feature type="chain" id="PRO_5040159368" description="Small secreted protein" evidence="1">
    <location>
        <begin position="24"/>
        <end position="158"/>
    </location>
</feature>
<organism evidence="2 3">
    <name type="scientific">Neoarthrinium moseri</name>
    <dbReference type="NCBI Taxonomy" id="1658444"/>
    <lineage>
        <taxon>Eukaryota</taxon>
        <taxon>Fungi</taxon>
        <taxon>Dikarya</taxon>
        <taxon>Ascomycota</taxon>
        <taxon>Pezizomycotina</taxon>
        <taxon>Sordariomycetes</taxon>
        <taxon>Xylariomycetidae</taxon>
        <taxon>Amphisphaeriales</taxon>
        <taxon>Apiosporaceae</taxon>
        <taxon>Neoarthrinium</taxon>
    </lineage>
</organism>
<comment type="caution">
    <text evidence="2">The sequence shown here is derived from an EMBL/GenBank/DDBJ whole genome shotgun (WGS) entry which is preliminary data.</text>
</comment>